<protein>
    <recommendedName>
        <fullName evidence="3">ArnR1-like winged helix-turn-helix domain-containing protein</fullName>
    </recommendedName>
</protein>
<name>D2EEP6_PARA4</name>
<accession>D2EEP6</accession>
<dbReference type="EMBL" id="GG730040">
    <property type="protein sequence ID" value="EEZ93264.1"/>
    <property type="molecule type" value="Genomic_DNA"/>
</dbReference>
<sequence>MGFADSKKSINKLFLRDKPFLLLRTINESTQPVYATLLSKKIDCSYAYIVKLIKIMNKMDLIDFEVRDRKKIINLTQKGKKIFKILYELEH</sequence>
<dbReference type="InterPro" id="IPR036388">
    <property type="entry name" value="WH-like_DNA-bd_sf"/>
</dbReference>
<gene>
    <name evidence="1" type="ORF">BJBARM4_0198</name>
</gene>
<dbReference type="AlphaFoldDB" id="D2EEP6"/>
<evidence type="ECO:0008006" key="3">
    <source>
        <dbReference type="Google" id="ProtNLM"/>
    </source>
</evidence>
<dbReference type="Gene3D" id="1.10.10.10">
    <property type="entry name" value="Winged helix-like DNA-binding domain superfamily/Winged helix DNA-binding domain"/>
    <property type="match status" value="1"/>
</dbReference>
<evidence type="ECO:0000313" key="1">
    <source>
        <dbReference type="EMBL" id="EEZ93264.1"/>
    </source>
</evidence>
<reference evidence="1 2" key="1">
    <citation type="journal article" date="2010" name="Proc. Natl. Acad. Sci. U.S.A.">
        <title>Enigmatic, ultrasmall, uncultivated Archaea.</title>
        <authorList>
            <person name="Baker B.J."/>
            <person name="Comolli L.R."/>
            <person name="Dick G.J."/>
            <person name="Hauser L.J."/>
            <person name="Hyatt D."/>
            <person name="Dill B.D."/>
            <person name="Land M.L."/>
            <person name="Verberkmoes N.C."/>
            <person name="Hettich R.L."/>
            <person name="Banfield J.F."/>
        </authorList>
    </citation>
    <scope>NUCLEOTIDE SEQUENCE [LARGE SCALE GENOMIC DNA]</scope>
</reference>
<proteinExistence type="predicted"/>
<dbReference type="SUPFAM" id="SSF46785">
    <property type="entry name" value="Winged helix' DNA-binding domain"/>
    <property type="match status" value="1"/>
</dbReference>
<evidence type="ECO:0000313" key="2">
    <source>
        <dbReference type="Proteomes" id="UP000009375"/>
    </source>
</evidence>
<dbReference type="Proteomes" id="UP000009375">
    <property type="component" value="Unassembled WGS sequence"/>
</dbReference>
<organism evidence="1 2">
    <name type="scientific">Candidatus Parvarchaeum acidiphilum ARMAN-4</name>
    <dbReference type="NCBI Taxonomy" id="662760"/>
    <lineage>
        <taxon>Archaea</taxon>
        <taxon>Candidatus Parvarchaeota</taxon>
        <taxon>Candidatus Parvarchaeum</taxon>
    </lineage>
</organism>
<dbReference type="InterPro" id="IPR036390">
    <property type="entry name" value="WH_DNA-bd_sf"/>
</dbReference>